<dbReference type="Pfam" id="PF09848">
    <property type="entry name" value="SLFN-g3_helicase"/>
    <property type="match status" value="1"/>
</dbReference>
<feature type="domain" description="Schlafen group 3-like DNA/RNA helicase" evidence="1">
    <location>
        <begin position="261"/>
        <end position="606"/>
    </location>
</feature>
<proteinExistence type="predicted"/>
<comment type="caution">
    <text evidence="2">The sequence shown here is derived from an EMBL/GenBank/DDBJ whole genome shotgun (WGS) entry which is preliminary data.</text>
</comment>
<dbReference type="EMBL" id="AMFJ01000307">
    <property type="protein sequence ID" value="EKE28665.1"/>
    <property type="molecule type" value="Genomic_DNA"/>
</dbReference>
<sequence length="618" mass="74479">MLIYNELITKYFKDIATDNIEDIIQEKFLSILWRKIWRWEYTSWQNSLREMYIVLMDIGVPDDTKVSIEYNIPWSSKRLDFIITWQNEELEEVMIIIELKQWQEAQLTEKDWVVVTRFEHWLKESSHPSYQAWSYAMLLKSFNSVVYEESIRLEPCAYLHNYKDDWIISHNFYRSHIENAPLFLKNDKIKLREFIEKNIKYWDKKNLMYRVDKWDIRPSKALADSLCGMIKWNQEFIMIDDQKIVYETALNLAKKSSELNKNVLIVEWWPGTWKSVVAINLLVALTKEWLLTQYVTKNSAPRAVYECKLTGHLRKSVISNLFKWSGSFVDCNNNEFNALIVDEAHRLNEKSWMFSNKWVNQVKEIIDSSKFSIFFIDEDQKVTFKDIWEKEEIIKWAKSAWAKVHNLDLSSQFRCNWSDWYLAWLDNILDIRLTANTELDKESYDFRIMSSPNELRDIIFEKNKINNKARLVAWYCWEWTSKNDKDAFDINIPEYDFKMKWNLATDWMLWILSPGSVNEIGCIHTCQWLEVDYVWVIVWNDFIVRNWEVLVDPSKRAKSDASLKWYKSAMKANPEDTKKFVKALIKNTYRTLMTRWMKGCYVYFVDKETEEYFKKNLN</sequence>
<dbReference type="InterPro" id="IPR018647">
    <property type="entry name" value="SLFN_3-like_DNA/RNA_helicase"/>
</dbReference>
<protein>
    <recommendedName>
        <fullName evidence="1">Schlafen group 3-like DNA/RNA helicase domain-containing protein</fullName>
    </recommendedName>
</protein>
<accession>K2GZ02</accession>
<organism evidence="2">
    <name type="scientific">uncultured bacterium</name>
    <name type="common">gcode 4</name>
    <dbReference type="NCBI Taxonomy" id="1234023"/>
    <lineage>
        <taxon>Bacteria</taxon>
        <taxon>environmental samples</taxon>
    </lineage>
</organism>
<gene>
    <name evidence="2" type="ORF">ACD_3C00033G0003</name>
</gene>
<dbReference type="AlphaFoldDB" id="K2GZ02"/>
<evidence type="ECO:0000259" key="1">
    <source>
        <dbReference type="Pfam" id="PF09848"/>
    </source>
</evidence>
<name>K2GZ02_9BACT</name>
<evidence type="ECO:0000313" key="2">
    <source>
        <dbReference type="EMBL" id="EKE28665.1"/>
    </source>
</evidence>
<reference evidence="2" key="1">
    <citation type="journal article" date="2012" name="Science">
        <title>Fermentation, hydrogen, and sulfur metabolism in multiple uncultivated bacterial phyla.</title>
        <authorList>
            <person name="Wrighton K.C."/>
            <person name="Thomas B.C."/>
            <person name="Sharon I."/>
            <person name="Miller C.S."/>
            <person name="Castelle C.J."/>
            <person name="VerBerkmoes N.C."/>
            <person name="Wilkins M.J."/>
            <person name="Hettich R.L."/>
            <person name="Lipton M.S."/>
            <person name="Williams K.H."/>
            <person name="Long P.E."/>
            <person name="Banfield J.F."/>
        </authorList>
    </citation>
    <scope>NUCLEOTIDE SEQUENCE [LARGE SCALE GENOMIC DNA]</scope>
</reference>